<feature type="compositionally biased region" description="Basic and acidic residues" evidence="2">
    <location>
        <begin position="1"/>
        <end position="19"/>
    </location>
</feature>
<keyword evidence="4" id="KW-1185">Reference proteome</keyword>
<accession>A0A9K3EDV9</accession>
<proteinExistence type="predicted"/>
<evidence type="ECO:0000313" key="4">
    <source>
        <dbReference type="Proteomes" id="UP000215914"/>
    </source>
</evidence>
<dbReference type="Proteomes" id="UP000215914">
    <property type="component" value="Unassembled WGS sequence"/>
</dbReference>
<evidence type="ECO:0000256" key="2">
    <source>
        <dbReference type="SAM" id="MobiDB-lite"/>
    </source>
</evidence>
<feature type="coiled-coil region" evidence="1">
    <location>
        <begin position="187"/>
        <end position="245"/>
    </location>
</feature>
<dbReference type="EMBL" id="MNCJ02000329">
    <property type="protein sequence ID" value="KAF5771392.1"/>
    <property type="molecule type" value="Genomic_DNA"/>
</dbReference>
<keyword evidence="1" id="KW-0175">Coiled coil</keyword>
<gene>
    <name evidence="3" type="ORF">HanXRQr2_Chr14g0670091</name>
</gene>
<protein>
    <submittedName>
        <fullName evidence="3">Uncharacterized protein</fullName>
    </submittedName>
</protein>
<evidence type="ECO:0000256" key="1">
    <source>
        <dbReference type="SAM" id="Coils"/>
    </source>
</evidence>
<comment type="caution">
    <text evidence="3">The sequence shown here is derived from an EMBL/GenBank/DDBJ whole genome shotgun (WGS) entry which is preliminary data.</text>
</comment>
<feature type="coiled-coil region" evidence="1">
    <location>
        <begin position="278"/>
        <end position="333"/>
    </location>
</feature>
<name>A0A9K3EDV9_HELAN</name>
<reference evidence="3" key="2">
    <citation type="submission" date="2020-06" db="EMBL/GenBank/DDBJ databases">
        <title>Helianthus annuus Genome sequencing and assembly Release 2.</title>
        <authorList>
            <person name="Gouzy J."/>
            <person name="Langlade N."/>
            <person name="Munos S."/>
        </authorList>
    </citation>
    <scope>NUCLEOTIDE SEQUENCE</scope>
    <source>
        <tissue evidence="3">Leaves</tissue>
    </source>
</reference>
<dbReference type="AlphaFoldDB" id="A0A9K3EDV9"/>
<reference evidence="3" key="1">
    <citation type="journal article" date="2017" name="Nature">
        <title>The sunflower genome provides insights into oil metabolism, flowering and Asterid evolution.</title>
        <authorList>
            <person name="Badouin H."/>
            <person name="Gouzy J."/>
            <person name="Grassa C.J."/>
            <person name="Murat F."/>
            <person name="Staton S.E."/>
            <person name="Cottret L."/>
            <person name="Lelandais-Briere C."/>
            <person name="Owens G.L."/>
            <person name="Carrere S."/>
            <person name="Mayjonade B."/>
            <person name="Legrand L."/>
            <person name="Gill N."/>
            <person name="Kane N.C."/>
            <person name="Bowers J.E."/>
            <person name="Hubner S."/>
            <person name="Bellec A."/>
            <person name="Berard A."/>
            <person name="Berges H."/>
            <person name="Blanchet N."/>
            <person name="Boniface M.C."/>
            <person name="Brunel D."/>
            <person name="Catrice O."/>
            <person name="Chaidir N."/>
            <person name="Claudel C."/>
            <person name="Donnadieu C."/>
            <person name="Faraut T."/>
            <person name="Fievet G."/>
            <person name="Helmstetter N."/>
            <person name="King M."/>
            <person name="Knapp S.J."/>
            <person name="Lai Z."/>
            <person name="Le Paslier M.C."/>
            <person name="Lippi Y."/>
            <person name="Lorenzon L."/>
            <person name="Mandel J.R."/>
            <person name="Marage G."/>
            <person name="Marchand G."/>
            <person name="Marquand E."/>
            <person name="Bret-Mestries E."/>
            <person name="Morien E."/>
            <person name="Nambeesan S."/>
            <person name="Nguyen T."/>
            <person name="Pegot-Espagnet P."/>
            <person name="Pouilly N."/>
            <person name="Raftis F."/>
            <person name="Sallet E."/>
            <person name="Schiex T."/>
            <person name="Thomas J."/>
            <person name="Vandecasteele C."/>
            <person name="Vares D."/>
            <person name="Vear F."/>
            <person name="Vautrin S."/>
            <person name="Crespi M."/>
            <person name="Mangin B."/>
            <person name="Burke J.M."/>
            <person name="Salse J."/>
            <person name="Munos S."/>
            <person name="Vincourt P."/>
            <person name="Rieseberg L.H."/>
            <person name="Langlade N.B."/>
        </authorList>
    </citation>
    <scope>NUCLEOTIDE SEQUENCE</scope>
    <source>
        <tissue evidence="3">Leaves</tissue>
    </source>
</reference>
<feature type="region of interest" description="Disordered" evidence="2">
    <location>
        <begin position="1"/>
        <end position="57"/>
    </location>
</feature>
<evidence type="ECO:0000313" key="3">
    <source>
        <dbReference type="EMBL" id="KAF5771392.1"/>
    </source>
</evidence>
<organism evidence="3 4">
    <name type="scientific">Helianthus annuus</name>
    <name type="common">Common sunflower</name>
    <dbReference type="NCBI Taxonomy" id="4232"/>
    <lineage>
        <taxon>Eukaryota</taxon>
        <taxon>Viridiplantae</taxon>
        <taxon>Streptophyta</taxon>
        <taxon>Embryophyta</taxon>
        <taxon>Tracheophyta</taxon>
        <taxon>Spermatophyta</taxon>
        <taxon>Magnoliopsida</taxon>
        <taxon>eudicotyledons</taxon>
        <taxon>Gunneridae</taxon>
        <taxon>Pentapetalae</taxon>
        <taxon>asterids</taxon>
        <taxon>campanulids</taxon>
        <taxon>Asterales</taxon>
        <taxon>Asteraceae</taxon>
        <taxon>Asteroideae</taxon>
        <taxon>Heliantheae alliance</taxon>
        <taxon>Heliantheae</taxon>
        <taxon>Helianthus</taxon>
    </lineage>
</organism>
<sequence>MEELDEHLTGGKFSREEAALARNKPAPVYSGGFVPDSEVESMEVENPAGTDKGKAHSEPKVVTFSGTHLGSSLGPDCFMDDEEDQVSSLPSSWFGPELMSFFRYADLFSDNMEIDPVTAEEKFIPDWDIRNKDTVMDTLTARTMLFNINTPIDHARSRKMKNPDLGAAVLTNQAQSNIFVTELYRRWIEAESVRENLEKEIRSLKRKVQKSPEVEKKIAQLTQDLRTQQEKVNSLTAQNQSSQAAAAAAAEDRDKISSEFKVFSESMKQKDEEHKMVLAKMEESLNKARLAYESMMAERDALKSGEADLKDRIEDMKAENASLRTKVDGLCETKVWMLSEGAQLLAKNIHKGKEMTAAVAGVNNAMSAVGINSGLHAGYVHALQKKTPFKEVPLLNRNATEELKAAIACFDTLKFPVIEDLPKLGDAPLSEIKKVLRFANADSTDE</sequence>
<dbReference type="Gramene" id="mRNA:HanXRQr2_Chr14g0670091">
    <property type="protein sequence ID" value="mRNA:HanXRQr2_Chr14g0670091"/>
    <property type="gene ID" value="HanXRQr2_Chr14g0670091"/>
</dbReference>